<sequence length="166" mass="18569">MPVVLVVTNRTWTSVNATELNDHILCDGIFEGPTFITRDEFGIPPEEITLYKSINAHKVHDMTYSTNLKAATVLNFDQCYFTGRFVSYGYKIITSAGSGVGTSGKARYSADVSVTDYRWVWTLVKEDLGPPPYQSTSSSETFRSARSNDDCDRAFQNNQISKNIDL</sequence>
<proteinExistence type="predicted"/>
<name>A0A132A2T8_SARSC</name>
<dbReference type="OMA" id="AVTDYRW"/>
<dbReference type="VEuPathDB" id="VectorBase:SSCA000810"/>
<organism evidence="1 2">
    <name type="scientific">Sarcoptes scabiei</name>
    <name type="common">Itch mite</name>
    <name type="synonym">Acarus scabiei</name>
    <dbReference type="NCBI Taxonomy" id="52283"/>
    <lineage>
        <taxon>Eukaryota</taxon>
        <taxon>Metazoa</taxon>
        <taxon>Ecdysozoa</taxon>
        <taxon>Arthropoda</taxon>
        <taxon>Chelicerata</taxon>
        <taxon>Arachnida</taxon>
        <taxon>Acari</taxon>
        <taxon>Acariformes</taxon>
        <taxon>Sarcoptiformes</taxon>
        <taxon>Astigmata</taxon>
        <taxon>Psoroptidia</taxon>
        <taxon>Sarcoptoidea</taxon>
        <taxon>Sarcoptidae</taxon>
        <taxon>Sarcoptinae</taxon>
        <taxon>Sarcoptes</taxon>
    </lineage>
</organism>
<dbReference type="EMBL" id="JXLN01010158">
    <property type="protein sequence ID" value="KPM05224.1"/>
    <property type="molecule type" value="Genomic_DNA"/>
</dbReference>
<evidence type="ECO:0000313" key="1">
    <source>
        <dbReference type="EMBL" id="KPM05224.1"/>
    </source>
</evidence>
<comment type="caution">
    <text evidence="1">The sequence shown here is derived from an EMBL/GenBank/DDBJ whole genome shotgun (WGS) entry which is preliminary data.</text>
</comment>
<accession>A0A132A2T8</accession>
<dbReference type="OrthoDB" id="6481948at2759"/>
<evidence type="ECO:0000313" key="2">
    <source>
        <dbReference type="Proteomes" id="UP000616769"/>
    </source>
</evidence>
<protein>
    <submittedName>
        <fullName evidence="1">Uncharacterized protein</fullName>
    </submittedName>
</protein>
<dbReference type="AlphaFoldDB" id="A0A132A2T8"/>
<reference evidence="1 2" key="1">
    <citation type="journal article" date="2015" name="Parasit. Vectors">
        <title>Draft genome of the scabies mite.</title>
        <authorList>
            <person name="Rider S.D.Jr."/>
            <person name="Morgan M.S."/>
            <person name="Arlian L.G."/>
        </authorList>
    </citation>
    <scope>NUCLEOTIDE SEQUENCE [LARGE SCALE GENOMIC DNA]</scope>
    <source>
        <strain evidence="1">Arlian Lab</strain>
    </source>
</reference>
<gene>
    <name evidence="1" type="ORF">QR98_0036840</name>
</gene>
<dbReference type="Proteomes" id="UP000616769">
    <property type="component" value="Unassembled WGS sequence"/>
</dbReference>